<accession>A0ABQ7G9Z4</accession>
<keyword evidence="2" id="KW-1185">Reference proteome</keyword>
<dbReference type="Proteomes" id="UP000815325">
    <property type="component" value="Unassembled WGS sequence"/>
</dbReference>
<evidence type="ECO:0000313" key="2">
    <source>
        <dbReference type="Proteomes" id="UP000815325"/>
    </source>
</evidence>
<dbReference type="EMBL" id="MU069950">
    <property type="protein sequence ID" value="KAF5831420.1"/>
    <property type="molecule type" value="Genomic_DNA"/>
</dbReference>
<protein>
    <recommendedName>
        <fullName evidence="3">Encoded protein</fullName>
    </recommendedName>
</protein>
<reference evidence="1" key="1">
    <citation type="submission" date="2017-08" db="EMBL/GenBank/DDBJ databases">
        <authorList>
            <person name="Polle J.E."/>
            <person name="Barry K."/>
            <person name="Cushman J."/>
            <person name="Schmutz J."/>
            <person name="Tran D."/>
            <person name="Hathwaick L.T."/>
            <person name="Yim W.C."/>
            <person name="Jenkins J."/>
            <person name="Mckie-Krisberg Z.M."/>
            <person name="Prochnik S."/>
            <person name="Lindquist E."/>
            <person name="Dockter R.B."/>
            <person name="Adam C."/>
            <person name="Molina H."/>
            <person name="Bunkerborg J."/>
            <person name="Jin E."/>
            <person name="Buchheim M."/>
            <person name="Magnuson J."/>
        </authorList>
    </citation>
    <scope>NUCLEOTIDE SEQUENCE</scope>
    <source>
        <strain evidence="1">CCAP 19/18</strain>
    </source>
</reference>
<name>A0ABQ7G9Z4_DUNSA</name>
<proteinExistence type="predicted"/>
<evidence type="ECO:0008006" key="3">
    <source>
        <dbReference type="Google" id="ProtNLM"/>
    </source>
</evidence>
<sequence length="81" mass="8709">MNMAAASPTYTLAIQMPPPGALPDTFQPQLSSGLDVSHPAQINSASIPISSMPMPTLSAGEWTRLYVVCGRTFRMHAHAHF</sequence>
<organism evidence="1 2">
    <name type="scientific">Dunaliella salina</name>
    <name type="common">Green alga</name>
    <name type="synonym">Protococcus salinus</name>
    <dbReference type="NCBI Taxonomy" id="3046"/>
    <lineage>
        <taxon>Eukaryota</taxon>
        <taxon>Viridiplantae</taxon>
        <taxon>Chlorophyta</taxon>
        <taxon>core chlorophytes</taxon>
        <taxon>Chlorophyceae</taxon>
        <taxon>CS clade</taxon>
        <taxon>Chlamydomonadales</taxon>
        <taxon>Dunaliellaceae</taxon>
        <taxon>Dunaliella</taxon>
    </lineage>
</organism>
<evidence type="ECO:0000313" key="1">
    <source>
        <dbReference type="EMBL" id="KAF5831420.1"/>
    </source>
</evidence>
<gene>
    <name evidence="1" type="ORF">DUNSADRAFT_13155</name>
</gene>
<comment type="caution">
    <text evidence="1">The sequence shown here is derived from an EMBL/GenBank/DDBJ whole genome shotgun (WGS) entry which is preliminary data.</text>
</comment>